<evidence type="ECO:0000256" key="2">
    <source>
        <dbReference type="PROSITE-ProRule" id="PRU01263"/>
    </source>
</evidence>
<dbReference type="Gene3D" id="3.40.1800.20">
    <property type="match status" value="1"/>
</dbReference>
<dbReference type="EMBL" id="JAJJHW010001127">
    <property type="protein sequence ID" value="KAH8377210.1"/>
    <property type="molecule type" value="Genomic_DNA"/>
</dbReference>
<proteinExistence type="predicted"/>
<evidence type="ECO:0000313" key="6">
    <source>
        <dbReference type="EMBL" id="KAH8377210.1"/>
    </source>
</evidence>
<dbReference type="GO" id="GO:0005634">
    <property type="term" value="C:nucleus"/>
    <property type="evidence" value="ECO:0007669"/>
    <property type="project" value="InterPro"/>
</dbReference>
<evidence type="ECO:0000259" key="4">
    <source>
        <dbReference type="PROSITE" id="PS50157"/>
    </source>
</evidence>
<dbReference type="Proteomes" id="UP001200034">
    <property type="component" value="Unassembled WGS sequence"/>
</dbReference>
<name>A0AAD4K4A4_9MUSC</name>
<gene>
    <name evidence="6" type="ORF">KR093_004152</name>
</gene>
<dbReference type="Pfam" id="PF07776">
    <property type="entry name" value="zf-AD"/>
    <property type="match status" value="1"/>
</dbReference>
<feature type="domain" description="C2H2-type" evidence="4">
    <location>
        <begin position="475"/>
        <end position="503"/>
    </location>
</feature>
<accession>A0AAD4K4A4</accession>
<reference evidence="6" key="1">
    <citation type="journal article" date="2021" name="Mol. Ecol. Resour.">
        <title>Phylogenomic analyses of the genus Drosophila reveals genomic signals of climate adaptation.</title>
        <authorList>
            <person name="Li F."/>
            <person name="Rane R.V."/>
            <person name="Luria V."/>
            <person name="Xiong Z."/>
            <person name="Chen J."/>
            <person name="Li Z."/>
            <person name="Catullo R.A."/>
            <person name="Griffin P.C."/>
            <person name="Schiffer M."/>
            <person name="Pearce S."/>
            <person name="Lee S.F."/>
            <person name="McElroy K."/>
            <person name="Stocker A."/>
            <person name="Shirriffs J."/>
            <person name="Cockerell F."/>
            <person name="Coppin C."/>
            <person name="Sgro C.M."/>
            <person name="Karger A."/>
            <person name="Cain J.W."/>
            <person name="Weber J.A."/>
            <person name="Santpere G."/>
            <person name="Kirschner M.W."/>
            <person name="Hoffmann A.A."/>
            <person name="Oakeshott J.G."/>
            <person name="Zhang G."/>
        </authorList>
    </citation>
    <scope>NUCLEOTIDE SEQUENCE</scope>
    <source>
        <strain evidence="6">BGI-SZ-2011g</strain>
    </source>
</reference>
<dbReference type="PROSITE" id="PS51915">
    <property type="entry name" value="ZAD"/>
    <property type="match status" value="1"/>
</dbReference>
<keyword evidence="7" id="KW-1185">Reference proteome</keyword>
<dbReference type="PROSITE" id="PS50157">
    <property type="entry name" value="ZINC_FINGER_C2H2_2"/>
    <property type="match status" value="1"/>
</dbReference>
<dbReference type="InterPro" id="IPR012934">
    <property type="entry name" value="Znf_AD"/>
</dbReference>
<dbReference type="InterPro" id="IPR013087">
    <property type="entry name" value="Znf_C2H2_type"/>
</dbReference>
<dbReference type="GO" id="GO:0008270">
    <property type="term" value="F:zinc ion binding"/>
    <property type="evidence" value="ECO:0007669"/>
    <property type="project" value="UniProtKB-UniRule"/>
</dbReference>
<sequence length="527" mass="59400">MTTWGNICRICSSPAEYNIFAKIPTYLHGSHNEYLNYQKPINVLLEETTGLKSAQDDGLPSYICALCISYLKHAVTFREQCIKNAISLKLIEMYQQKAAGNNKDAGDKENELFTAEQLRYVEQRPVHNLLLNNSNNNSIKLETTDKVHKQLLNQTLPQPQRGSNGSGNEQRIRYLNALLDKHHNADQGELPSTSGGSGSGNGTGEDEDYAAVTSSDDNEENALQRKHKNCYNYSETNFEEDDPMEQAQLRDIKVNIPEPMWKERKCPACCKRYMHEDTHQLHLENCVEFQFFNFAAEVNRLLDIKQQKMVSPHEFIRRMIFALHKICTWLQEHSIDSQLADKLNQVKITNGTSEKAAEVAAPATAVKTSSSQWVDDTSFPSSLLKLNSGNKTPITMENNVLYAIERSESRNSQKSANQVVKKPIPIRCTATANESAPLLHEERASFLEKLQRATVTPQDSPVPAVSTLLLPLSAARCNQCNLMFDSVSELEIHNVRHHNGQSNANALNAKDDDAQRRRIIALFEDDI</sequence>
<dbReference type="AlphaFoldDB" id="A0AAD4K4A4"/>
<feature type="region of interest" description="Disordered" evidence="3">
    <location>
        <begin position="185"/>
        <end position="222"/>
    </location>
</feature>
<feature type="binding site" evidence="2">
    <location>
        <position position="64"/>
    </location>
    <ligand>
        <name>Zn(2+)</name>
        <dbReference type="ChEBI" id="CHEBI:29105"/>
    </ligand>
</feature>
<dbReference type="SUPFAM" id="SSF57716">
    <property type="entry name" value="Glucocorticoid receptor-like (DNA-binding domain)"/>
    <property type="match status" value="1"/>
</dbReference>
<feature type="binding site" evidence="2">
    <location>
        <position position="8"/>
    </location>
    <ligand>
        <name>Zn(2+)</name>
        <dbReference type="ChEBI" id="CHEBI:29105"/>
    </ligand>
</feature>
<feature type="binding site" evidence="2">
    <location>
        <position position="11"/>
    </location>
    <ligand>
        <name>Zn(2+)</name>
        <dbReference type="ChEBI" id="CHEBI:29105"/>
    </ligand>
</feature>
<evidence type="ECO:0000256" key="3">
    <source>
        <dbReference type="SAM" id="MobiDB-lite"/>
    </source>
</evidence>
<evidence type="ECO:0008006" key="8">
    <source>
        <dbReference type="Google" id="ProtNLM"/>
    </source>
</evidence>
<keyword evidence="2" id="KW-0862">Zinc</keyword>
<dbReference type="PROSITE" id="PS00028">
    <property type="entry name" value="ZINC_FINGER_C2H2_1"/>
    <property type="match status" value="1"/>
</dbReference>
<evidence type="ECO:0000256" key="1">
    <source>
        <dbReference type="PROSITE-ProRule" id="PRU00042"/>
    </source>
</evidence>
<evidence type="ECO:0000259" key="5">
    <source>
        <dbReference type="PROSITE" id="PS51915"/>
    </source>
</evidence>
<comment type="caution">
    <text evidence="6">The sequence shown here is derived from an EMBL/GenBank/DDBJ whole genome shotgun (WGS) entry which is preliminary data.</text>
</comment>
<feature type="binding site" evidence="2">
    <location>
        <position position="67"/>
    </location>
    <ligand>
        <name>Zn(2+)</name>
        <dbReference type="ChEBI" id="CHEBI:29105"/>
    </ligand>
</feature>
<organism evidence="6 7">
    <name type="scientific">Drosophila rubida</name>
    <dbReference type="NCBI Taxonomy" id="30044"/>
    <lineage>
        <taxon>Eukaryota</taxon>
        <taxon>Metazoa</taxon>
        <taxon>Ecdysozoa</taxon>
        <taxon>Arthropoda</taxon>
        <taxon>Hexapoda</taxon>
        <taxon>Insecta</taxon>
        <taxon>Pterygota</taxon>
        <taxon>Neoptera</taxon>
        <taxon>Endopterygota</taxon>
        <taxon>Diptera</taxon>
        <taxon>Brachycera</taxon>
        <taxon>Muscomorpha</taxon>
        <taxon>Ephydroidea</taxon>
        <taxon>Drosophilidae</taxon>
        <taxon>Drosophila</taxon>
    </lineage>
</organism>
<keyword evidence="1" id="KW-0863">Zinc-finger</keyword>
<feature type="domain" description="ZAD" evidence="5">
    <location>
        <begin position="6"/>
        <end position="91"/>
    </location>
</feature>
<evidence type="ECO:0000313" key="7">
    <source>
        <dbReference type="Proteomes" id="UP001200034"/>
    </source>
</evidence>
<dbReference type="SMART" id="SM00868">
    <property type="entry name" value="zf-AD"/>
    <property type="match status" value="1"/>
</dbReference>
<protein>
    <recommendedName>
        <fullName evidence="8">ZAD domain-containing protein</fullName>
    </recommendedName>
</protein>
<keyword evidence="2" id="KW-0479">Metal-binding</keyword>